<feature type="compositionally biased region" description="Polar residues" evidence="1">
    <location>
        <begin position="56"/>
        <end position="66"/>
    </location>
</feature>
<dbReference type="PROSITE" id="PS51257">
    <property type="entry name" value="PROKAR_LIPOPROTEIN"/>
    <property type="match status" value="1"/>
</dbReference>
<sequence>MQVVKSKKIWWMISLSIIVVGCIVWVVIQNDKDNVVTGEVEAIAPTSDVPKDGNEQNDTVISEETSTPAEVEPQYLTITLQDDPSYDPEKVESITVQYGSNEPYTVPKNREYVILQSLYWLDLIVAKAEDQTISADNVMIHINSTDRKVAIPYDINNNTFQLGDLLYYATDEVAKLMYGQYKQESELANIDRIYAIAAEESTESGVRVDESFRYDFDQLTIDGMDFNAWKQHLSNDSNYVNVANYYDSGTYKVSSIQYYEDIAVVSEREVLFLSDSVATKDGIKIGLSKEEVVTTLGKPNLENESEWSYLIGDYLKFHLYFENNKVVLISLTLPL</sequence>
<dbReference type="Proteomes" id="UP001056756">
    <property type="component" value="Chromosome"/>
</dbReference>
<keyword evidence="2" id="KW-0472">Membrane</keyword>
<feature type="transmembrane region" description="Helical" evidence="2">
    <location>
        <begin position="9"/>
        <end position="28"/>
    </location>
</feature>
<reference evidence="3" key="1">
    <citation type="submission" date="2022-05" db="EMBL/GenBank/DDBJ databases">
        <title>Novel bacterial taxa in a minimal lignocellulolytic consortium and its capacity to transform plastics disclosed by genome-resolved metagenomics.</title>
        <authorList>
            <person name="Rodriguez C.A.D."/>
            <person name="Diaz-Garcia L."/>
            <person name="Herrera K."/>
            <person name="Tarazona N.A."/>
            <person name="Sproer C."/>
            <person name="Overmann J."/>
            <person name="Jimenez D.J."/>
        </authorList>
    </citation>
    <scope>NUCLEOTIDE SEQUENCE</scope>
    <source>
        <strain evidence="3">MAG5</strain>
    </source>
</reference>
<keyword evidence="2" id="KW-1133">Transmembrane helix</keyword>
<evidence type="ECO:0000313" key="3">
    <source>
        <dbReference type="EMBL" id="URN96469.1"/>
    </source>
</evidence>
<protein>
    <submittedName>
        <fullName evidence="3">Uncharacterized protein</fullName>
    </submittedName>
</protein>
<dbReference type="AlphaFoldDB" id="A0A9J6ZJQ6"/>
<feature type="region of interest" description="Disordered" evidence="1">
    <location>
        <begin position="46"/>
        <end position="66"/>
    </location>
</feature>
<organism evidence="3 4">
    <name type="scientific">Candidatus Pristimantibacillus lignocellulolyticus</name>
    <dbReference type="NCBI Taxonomy" id="2994561"/>
    <lineage>
        <taxon>Bacteria</taxon>
        <taxon>Bacillati</taxon>
        <taxon>Bacillota</taxon>
        <taxon>Bacilli</taxon>
        <taxon>Bacillales</taxon>
        <taxon>Paenibacillaceae</taxon>
        <taxon>Candidatus Pristimantibacillus</taxon>
    </lineage>
</organism>
<evidence type="ECO:0000256" key="1">
    <source>
        <dbReference type="SAM" id="MobiDB-lite"/>
    </source>
</evidence>
<keyword evidence="2" id="KW-0812">Transmembrane</keyword>
<name>A0A9J6ZJQ6_9BACL</name>
<dbReference type="KEGG" id="plig:NAG76_09725"/>
<gene>
    <name evidence="3" type="ORF">NAG76_09725</name>
</gene>
<accession>A0A9J6ZJQ6</accession>
<proteinExistence type="predicted"/>
<evidence type="ECO:0000256" key="2">
    <source>
        <dbReference type="SAM" id="Phobius"/>
    </source>
</evidence>
<evidence type="ECO:0000313" key="4">
    <source>
        <dbReference type="Proteomes" id="UP001056756"/>
    </source>
</evidence>
<dbReference type="EMBL" id="CP097899">
    <property type="protein sequence ID" value="URN96469.1"/>
    <property type="molecule type" value="Genomic_DNA"/>
</dbReference>